<dbReference type="OrthoDB" id="6493944at2759"/>
<accession>A0A8T9CMI5</accession>
<evidence type="ECO:0000256" key="4">
    <source>
        <dbReference type="ARBA" id="ARBA00022989"/>
    </source>
</evidence>
<feature type="transmembrane region" description="Helical" evidence="7">
    <location>
        <begin position="675"/>
        <end position="694"/>
    </location>
</feature>
<evidence type="ECO:0000256" key="3">
    <source>
        <dbReference type="ARBA" id="ARBA00022692"/>
    </source>
</evidence>
<dbReference type="EMBL" id="QGMK01000010">
    <property type="protein sequence ID" value="TVY85390.1"/>
    <property type="molecule type" value="Genomic_DNA"/>
</dbReference>
<keyword evidence="4 7" id="KW-1133">Transmembrane helix</keyword>
<dbReference type="PANTHER" id="PTHR46140:SF2">
    <property type="entry name" value="VACUOLAR TRANSPORTER CHAPERONE 3 COMPLEX SUBUNIT 3-RELATED"/>
    <property type="match status" value="1"/>
</dbReference>
<name>A0A8T9CMI5_9HELO</name>
<feature type="domain" description="SPX" evidence="8">
    <location>
        <begin position="1"/>
        <end position="148"/>
    </location>
</feature>
<dbReference type="AlphaFoldDB" id="A0A8T9CMI5"/>
<feature type="transmembrane region" description="Helical" evidence="7">
    <location>
        <begin position="650"/>
        <end position="669"/>
    </location>
</feature>
<keyword evidence="10" id="KW-1185">Reference proteome</keyword>
<gene>
    <name evidence="9" type="primary">VTC2</name>
    <name evidence="9" type="ORF">LSUE1_G000232</name>
</gene>
<evidence type="ECO:0000259" key="8">
    <source>
        <dbReference type="PROSITE" id="PS51382"/>
    </source>
</evidence>
<dbReference type="CDD" id="cd14480">
    <property type="entry name" value="SPX_VTC2_like"/>
    <property type="match status" value="1"/>
</dbReference>
<dbReference type="FunFam" id="3.20.100.30:FF:000002">
    <property type="entry name" value="Vacuolar transporter chaperone"/>
    <property type="match status" value="1"/>
</dbReference>
<comment type="caution">
    <text evidence="9">The sequence shown here is derived from an EMBL/GenBank/DDBJ whole genome shotgun (WGS) entry which is preliminary data.</text>
</comment>
<dbReference type="Gene3D" id="3.20.100.30">
    <property type="entry name" value="VTC, catalytic tunnel domain"/>
    <property type="match status" value="1"/>
</dbReference>
<sequence length="744" mass="85103">MRFGRKLRNSVYPEWKDKYVDYSKLKTILREDDDDRTWTEDDENKFTDELVNTELEKVASFQATTFKSLEERANQASEKLRDLAPEDGAPKGTITAGRFKEIEAELDAITNMTKELKKYSNINYTAFLKIVKKHDRKRGSNYKIRPMMQQRLSKRPFNSEQGYAPLLNRLSTMYYVVRQQLDETSEPGHSASEAQSQTQNGERYMAYKFWVHLDNLLEVRTFILRRLPVLIYSELASQGTDSQGDPTLNSLYFDSPDFTMYNQKVDRQVDASSIRIRWAGQLNAGPELVLEQKTIHENGSSEENRFAIKEKYVQAFIKGEYKMEKTVSKMERQGQPAAKIEEFKNTVDSIQKFVLENDLQPILRANYTRTAFQKPQDDKVRVSIDTNLAFIREDSIDLDRPCRSPGSWHRLDIDNSRMEYPFPNINQGEISRFPYAVLEIKVKEEGGKKQPQWVDDLMGSHLVHKSPRFSKFAHGVATLFEDNVNNLPFWLSEVETDIRQDPQEAFDQEEERKARKAEDELVVGSFRGTPKPSVSFEPTVKSPLSKSYMQDRMAAEERAGRQSGSDGKGKSRDTDTSQGTDELPDSRGGYGTLSSIIPSFSLSRYAQARREKNIPLPPGVTKPTQLIKDSGPLKVEPKVWLANERTYLKWQHICFLLGGFAVTFLNAAGDDNIKLGMGCAYLAVAAFAGAWGYYMHRRRRDMIIARSGKDFDNVIGPMIVSFALLLALILNFGLKVRAFHSLTV</sequence>
<dbReference type="Proteomes" id="UP000469558">
    <property type="component" value="Unassembled WGS sequence"/>
</dbReference>
<dbReference type="InterPro" id="IPR003807">
    <property type="entry name" value="DUF202"/>
</dbReference>
<feature type="transmembrane region" description="Helical" evidence="7">
    <location>
        <begin position="714"/>
        <end position="734"/>
    </location>
</feature>
<reference evidence="9 10" key="1">
    <citation type="submission" date="2018-05" db="EMBL/GenBank/DDBJ databases">
        <title>Genome sequencing and assembly of the regulated plant pathogen Lachnellula willkommii and related sister species for the development of diagnostic species identification markers.</title>
        <authorList>
            <person name="Giroux E."/>
            <person name="Bilodeau G."/>
        </authorList>
    </citation>
    <scope>NUCLEOTIDE SEQUENCE [LARGE SCALE GENOMIC DNA]</scope>
    <source>
        <strain evidence="9 10">CBS 268.59</strain>
    </source>
</reference>
<dbReference type="PANTHER" id="PTHR46140">
    <property type="entry name" value="VACUOLAR TRANSPORTER CHAPERONE 1-RELATED"/>
    <property type="match status" value="1"/>
</dbReference>
<evidence type="ECO:0000256" key="2">
    <source>
        <dbReference type="ARBA" id="ARBA00022554"/>
    </source>
</evidence>
<keyword evidence="5 7" id="KW-0472">Membrane</keyword>
<dbReference type="GO" id="GO:0000329">
    <property type="term" value="C:fungal-type vacuole membrane"/>
    <property type="evidence" value="ECO:0007669"/>
    <property type="project" value="TreeGrafter"/>
</dbReference>
<evidence type="ECO:0000313" key="10">
    <source>
        <dbReference type="Proteomes" id="UP000469558"/>
    </source>
</evidence>
<dbReference type="Pfam" id="PF02656">
    <property type="entry name" value="DUF202"/>
    <property type="match status" value="1"/>
</dbReference>
<feature type="region of interest" description="Disordered" evidence="6">
    <location>
        <begin position="503"/>
        <end position="592"/>
    </location>
</feature>
<dbReference type="InterPro" id="IPR042267">
    <property type="entry name" value="VTC_sf"/>
</dbReference>
<dbReference type="Pfam" id="PF03105">
    <property type="entry name" value="SPX"/>
    <property type="match status" value="1"/>
</dbReference>
<evidence type="ECO:0000256" key="6">
    <source>
        <dbReference type="SAM" id="MobiDB-lite"/>
    </source>
</evidence>
<dbReference type="InterPro" id="IPR004331">
    <property type="entry name" value="SPX_dom"/>
</dbReference>
<dbReference type="GO" id="GO:0033254">
    <property type="term" value="C:vacuolar transporter chaperone complex"/>
    <property type="evidence" value="ECO:0007669"/>
    <property type="project" value="TreeGrafter"/>
</dbReference>
<comment type="subcellular location">
    <subcellularLocation>
        <location evidence="1">Vacuole membrane</location>
        <topology evidence="1">Multi-pass membrane protein</topology>
    </subcellularLocation>
</comment>
<evidence type="ECO:0000256" key="5">
    <source>
        <dbReference type="ARBA" id="ARBA00023136"/>
    </source>
</evidence>
<proteinExistence type="predicted"/>
<evidence type="ECO:0000256" key="1">
    <source>
        <dbReference type="ARBA" id="ARBA00004128"/>
    </source>
</evidence>
<keyword evidence="2" id="KW-0926">Vacuole</keyword>
<dbReference type="InterPro" id="IPR051572">
    <property type="entry name" value="VTC_Complex_Subunit"/>
</dbReference>
<dbReference type="GO" id="GO:0006799">
    <property type="term" value="P:polyphosphate biosynthetic process"/>
    <property type="evidence" value="ECO:0007669"/>
    <property type="project" value="UniProtKB-ARBA"/>
</dbReference>
<dbReference type="InterPro" id="IPR018966">
    <property type="entry name" value="VTC_domain"/>
</dbReference>
<protein>
    <submittedName>
        <fullName evidence="9">Vacuolar transporter chaperone</fullName>
    </submittedName>
</protein>
<evidence type="ECO:0000256" key="7">
    <source>
        <dbReference type="SAM" id="Phobius"/>
    </source>
</evidence>
<dbReference type="PROSITE" id="PS51382">
    <property type="entry name" value="SPX"/>
    <property type="match status" value="1"/>
</dbReference>
<keyword evidence="3 7" id="KW-0812">Transmembrane</keyword>
<dbReference type="Pfam" id="PF09359">
    <property type="entry name" value="VTC"/>
    <property type="match status" value="1"/>
</dbReference>
<organism evidence="9 10">
    <name type="scientific">Lachnellula suecica</name>
    <dbReference type="NCBI Taxonomy" id="602035"/>
    <lineage>
        <taxon>Eukaryota</taxon>
        <taxon>Fungi</taxon>
        <taxon>Dikarya</taxon>
        <taxon>Ascomycota</taxon>
        <taxon>Pezizomycotina</taxon>
        <taxon>Leotiomycetes</taxon>
        <taxon>Helotiales</taxon>
        <taxon>Lachnaceae</taxon>
        <taxon>Lachnellula</taxon>
    </lineage>
</organism>
<evidence type="ECO:0000313" key="9">
    <source>
        <dbReference type="EMBL" id="TVY85390.1"/>
    </source>
</evidence>
<feature type="compositionally biased region" description="Basic and acidic residues" evidence="6">
    <location>
        <begin position="510"/>
        <end position="519"/>
    </location>
</feature>